<dbReference type="RefSeq" id="XP_071903520.1">
    <property type="nucleotide sequence ID" value="XM_072047419.1"/>
</dbReference>
<dbReference type="Pfam" id="PF04646">
    <property type="entry name" value="DUF604"/>
    <property type="match status" value="1"/>
</dbReference>
<feature type="transmembrane region" description="Helical" evidence="1">
    <location>
        <begin position="36"/>
        <end position="54"/>
    </location>
</feature>
<keyword evidence="1" id="KW-1133">Transmembrane helix</keyword>
<evidence type="ECO:0008006" key="4">
    <source>
        <dbReference type="Google" id="ProtNLM"/>
    </source>
</evidence>
<dbReference type="InterPro" id="IPR006740">
    <property type="entry name" value="DUF604"/>
</dbReference>
<sequence length="511" mass="58679">MSLLRRYNLMSQTNSTELIRSQQNVAQFSNGVAKKLYKLVVISGLVLYIMYNLWPGFHCCYSFSVLTHLRPTVVGNLESSYSSGTGTNSATSISHIVFGIASTSNSWRNKRWFIESWWRPNVTRGFVFLDTFPVDLIPWPASSPPFRISENTSRYKDYDKHEMTHAIRLARIIREIINEEDQNDEDVRWYVIADDDTVIFINNLVEVLSRYDYNKYFYVGMNSECHASNYFHSFEMAFGGAGYALSYPLARALAKNLDVCIRRYPSLYGSDHIVQSCVADLGVSLTQEKGFHQIDLHSDISGLLSAHPQSPLVSLHHLKVVDPIFPSMTRNQSLNHLMKAANADESRLLQQTICYHKQNNWSFSISWGYSAQVYEAIYPPSILRLPLQTFRPWMFAKPFYILNTRIPSTKDPCQIPHVFFFYSVETITDIIGRQHLIATTYTRRRPRFLPACSSTGNHSAAHINMIRVLSPVLEMHDGVGRRRECCEVEYESRSNTTNVQIRACVEDEIIP</sequence>
<evidence type="ECO:0000313" key="3">
    <source>
        <dbReference type="RefSeq" id="XP_071903520.1"/>
    </source>
</evidence>
<keyword evidence="1" id="KW-0812">Transmembrane</keyword>
<accession>A0ABM4U8A9</accession>
<reference evidence="2" key="1">
    <citation type="journal article" date="2025" name="Foods">
        <title>Unveiling the Microbial Signatures of Arabica Coffee Cherries: Insights into Ripeness Specific Diversity, Functional Traits, and Implications for Quality and Safety.</title>
        <authorList>
            <consortium name="RefSeq"/>
            <person name="Tenea G.N."/>
            <person name="Cifuentes V."/>
            <person name="Reyes P."/>
            <person name="Cevallos-Vallejos M."/>
        </authorList>
    </citation>
    <scope>NUCLEOTIDE SEQUENCE [LARGE SCALE GENOMIC DNA]</scope>
</reference>
<keyword evidence="2" id="KW-1185">Reference proteome</keyword>
<reference evidence="3" key="2">
    <citation type="submission" date="2025-08" db="UniProtKB">
        <authorList>
            <consortium name="RefSeq"/>
        </authorList>
    </citation>
    <scope>IDENTIFICATION</scope>
    <source>
        <tissue evidence="3">Leaves</tissue>
    </source>
</reference>
<organism evidence="2 3">
    <name type="scientific">Coffea arabica</name>
    <name type="common">Arabian coffee</name>
    <dbReference type="NCBI Taxonomy" id="13443"/>
    <lineage>
        <taxon>Eukaryota</taxon>
        <taxon>Viridiplantae</taxon>
        <taxon>Streptophyta</taxon>
        <taxon>Embryophyta</taxon>
        <taxon>Tracheophyta</taxon>
        <taxon>Spermatophyta</taxon>
        <taxon>Magnoliopsida</taxon>
        <taxon>eudicotyledons</taxon>
        <taxon>Gunneridae</taxon>
        <taxon>Pentapetalae</taxon>
        <taxon>asterids</taxon>
        <taxon>lamiids</taxon>
        <taxon>Gentianales</taxon>
        <taxon>Rubiaceae</taxon>
        <taxon>Ixoroideae</taxon>
        <taxon>Gardenieae complex</taxon>
        <taxon>Bertiereae - Coffeeae clade</taxon>
        <taxon>Coffeeae</taxon>
        <taxon>Coffea</taxon>
    </lineage>
</organism>
<protein>
    <recommendedName>
        <fullName evidence="4">Glycoprotein-N-acetylgalactosamine 3-beta-galactosyltransferase 1-like</fullName>
    </recommendedName>
</protein>
<keyword evidence="1" id="KW-0472">Membrane</keyword>
<proteinExistence type="predicted"/>
<dbReference type="PANTHER" id="PTHR10811">
    <property type="entry name" value="FRINGE-RELATED"/>
    <property type="match status" value="1"/>
</dbReference>
<gene>
    <name evidence="3" type="primary">LOC113742773</name>
</gene>
<dbReference type="Gene3D" id="3.90.550.50">
    <property type="match status" value="1"/>
</dbReference>
<evidence type="ECO:0000313" key="2">
    <source>
        <dbReference type="Proteomes" id="UP001652660"/>
    </source>
</evidence>
<dbReference type="GeneID" id="113742773"/>
<evidence type="ECO:0000256" key="1">
    <source>
        <dbReference type="SAM" id="Phobius"/>
    </source>
</evidence>
<dbReference type="Proteomes" id="UP001652660">
    <property type="component" value="Chromosome 1c"/>
</dbReference>
<name>A0ABM4U8A9_COFAR</name>